<organism evidence="5">
    <name type="scientific">Dissoconium aciculare CBS 342.82</name>
    <dbReference type="NCBI Taxonomy" id="1314786"/>
    <lineage>
        <taxon>Eukaryota</taxon>
        <taxon>Fungi</taxon>
        <taxon>Dikarya</taxon>
        <taxon>Ascomycota</taxon>
        <taxon>Pezizomycotina</taxon>
        <taxon>Dothideomycetes</taxon>
        <taxon>Dothideomycetidae</taxon>
        <taxon>Mycosphaerellales</taxon>
        <taxon>Dissoconiaceae</taxon>
        <taxon>Dissoconium</taxon>
    </lineage>
</organism>
<feature type="region of interest" description="Disordered" evidence="1">
    <location>
        <begin position="177"/>
        <end position="286"/>
    </location>
</feature>
<evidence type="ECO:0000313" key="5">
    <source>
        <dbReference type="RefSeq" id="XP_033459400.1"/>
    </source>
</evidence>
<evidence type="ECO:0000313" key="4">
    <source>
        <dbReference type="Proteomes" id="UP000504637"/>
    </source>
</evidence>
<evidence type="ECO:0000256" key="1">
    <source>
        <dbReference type="SAM" id="MobiDB-lite"/>
    </source>
</evidence>
<feature type="chain" id="PRO_5026817812" evidence="3">
    <location>
        <begin position="21"/>
        <end position="509"/>
    </location>
</feature>
<dbReference type="OrthoDB" id="4524805at2759"/>
<keyword evidence="2" id="KW-0472">Membrane</keyword>
<feature type="compositionally biased region" description="Polar residues" evidence="1">
    <location>
        <begin position="190"/>
        <end position="239"/>
    </location>
</feature>
<keyword evidence="2" id="KW-1133">Transmembrane helix</keyword>
<feature type="compositionally biased region" description="Basic and acidic residues" evidence="1">
    <location>
        <begin position="178"/>
        <end position="188"/>
    </location>
</feature>
<gene>
    <name evidence="5" type="ORF">K489DRAFT_381107</name>
</gene>
<dbReference type="AlphaFoldDB" id="A0A6J3M4F5"/>
<evidence type="ECO:0000256" key="2">
    <source>
        <dbReference type="SAM" id="Phobius"/>
    </source>
</evidence>
<dbReference type="GeneID" id="54362838"/>
<feature type="transmembrane region" description="Helical" evidence="2">
    <location>
        <begin position="62"/>
        <end position="83"/>
    </location>
</feature>
<reference evidence="5" key="1">
    <citation type="submission" date="2020-01" db="EMBL/GenBank/DDBJ databases">
        <authorList>
            <consortium name="DOE Joint Genome Institute"/>
            <person name="Haridas S."/>
            <person name="Albert R."/>
            <person name="Binder M."/>
            <person name="Bloem J."/>
            <person name="Labutti K."/>
            <person name="Salamov A."/>
            <person name="Andreopoulos B."/>
            <person name="Baker S.E."/>
            <person name="Barry K."/>
            <person name="Bills G."/>
            <person name="Bluhm B.H."/>
            <person name="Cannon C."/>
            <person name="Castanera R."/>
            <person name="Culley D.E."/>
            <person name="Daum C."/>
            <person name="Ezra D."/>
            <person name="Gonzalez J.B."/>
            <person name="Henrissat B."/>
            <person name="Kuo A."/>
            <person name="Liang C."/>
            <person name="Lipzen A."/>
            <person name="Lutzoni F."/>
            <person name="Magnuson J."/>
            <person name="Mondo S."/>
            <person name="Nolan M."/>
            <person name="Ohm R."/>
            <person name="Pangilinan J."/>
            <person name="Park H.-J."/>
            <person name="Ramirez L."/>
            <person name="Alfaro M."/>
            <person name="Sun H."/>
            <person name="Tritt A."/>
            <person name="Yoshinaga Y."/>
            <person name="Zwiers L.-H."/>
            <person name="Turgeon B.G."/>
            <person name="Goodwin S.B."/>
            <person name="Spatafora J.W."/>
            <person name="Crous P.W."/>
            <person name="Grigoriev I.V."/>
        </authorList>
    </citation>
    <scope>NUCLEOTIDE SEQUENCE</scope>
    <source>
        <strain evidence="5">CBS 342.82</strain>
    </source>
</reference>
<feature type="signal peptide" evidence="3">
    <location>
        <begin position="1"/>
        <end position="20"/>
    </location>
</feature>
<keyword evidence="3" id="KW-0732">Signal</keyword>
<sequence length="509" mass="56303">MRGRGAFYLSFTAQILLSYAQDSSPPEIWIIDIDNNPAPSPENGPPLSYYATRDMSLLPYQILGIVGGYVLFVLILGSLLLTFARRLRQQARRGFDRGVKDTEMTKPPAHVKDHSFMTYKSRDAWGAGKKSSAGSTVTVTPVAGHGATFDEGIIARDKHKLQAGLADIYGAVFAAEESGPRAEQRPSDLRLTTNFGSPYQTPSQFPNSAASRSSNTPSHQPRGSITNFSKPMMSPTMSESPYAPFQAHQRVSSDSRAMPRQTSRASRSASLSQVGHHARRQEEDDEDAFPPQYYFEPHSPEIPPSRTPEIHGVPPAVPANALDWSDSYHMPAERPRAWPQANPQRPVTAPQHDMMRVVAEEEPGYSPITPSTPAGRAAPSAGNVHNVLPLRQKSSQNLRNNRLDTRLPNARSREGLLSPVLPSPGMLSPGPILNRTLDMPDDSFMRSFPTGMRTPLTGSLMSTQSQFKQYNHAETRAERKQREREERTVHGIVEEDLVPDDQDVWASTY</sequence>
<dbReference type="RefSeq" id="XP_033459400.1">
    <property type="nucleotide sequence ID" value="XM_033605038.1"/>
</dbReference>
<reference evidence="5" key="3">
    <citation type="submission" date="2025-08" db="UniProtKB">
        <authorList>
            <consortium name="RefSeq"/>
        </authorList>
    </citation>
    <scope>IDENTIFICATION</scope>
    <source>
        <strain evidence="5">CBS 342.82</strain>
    </source>
</reference>
<dbReference type="Proteomes" id="UP000504637">
    <property type="component" value="Unplaced"/>
</dbReference>
<accession>A0A6J3M4F5</accession>
<reference evidence="5" key="2">
    <citation type="submission" date="2020-04" db="EMBL/GenBank/DDBJ databases">
        <authorList>
            <consortium name="NCBI Genome Project"/>
        </authorList>
    </citation>
    <scope>NUCLEOTIDE SEQUENCE</scope>
    <source>
        <strain evidence="5">CBS 342.82</strain>
    </source>
</reference>
<name>A0A6J3M4F5_9PEZI</name>
<feature type="compositionally biased region" description="Polar residues" evidence="1">
    <location>
        <begin position="249"/>
        <end position="273"/>
    </location>
</feature>
<keyword evidence="4" id="KW-1185">Reference proteome</keyword>
<evidence type="ECO:0000256" key="3">
    <source>
        <dbReference type="SAM" id="SignalP"/>
    </source>
</evidence>
<keyword evidence="2" id="KW-0812">Transmembrane</keyword>
<protein>
    <submittedName>
        <fullName evidence="5">Uncharacterized protein</fullName>
    </submittedName>
</protein>
<proteinExistence type="predicted"/>